<keyword evidence="5" id="KW-1185">Reference proteome</keyword>
<dbReference type="GO" id="GO:0030686">
    <property type="term" value="C:90S preribosome"/>
    <property type="evidence" value="ECO:0007669"/>
    <property type="project" value="TreeGrafter"/>
</dbReference>
<feature type="domain" description="U3 small nucleolar RNA-associated protein 20 N-terminal" evidence="1">
    <location>
        <begin position="845"/>
        <end position="1006"/>
    </location>
</feature>
<proteinExistence type="predicted"/>
<evidence type="ECO:0000313" key="6">
    <source>
        <dbReference type="WBParaSite" id="BXY_0288200.1"/>
    </source>
</evidence>
<dbReference type="AlphaFoldDB" id="A0A1I7RQ90"/>
<dbReference type="SMR" id="A0A1I7RQ90"/>
<reference evidence="3" key="2">
    <citation type="submission" date="2020-08" db="EMBL/GenBank/DDBJ databases">
        <authorList>
            <person name="Kikuchi T."/>
        </authorList>
    </citation>
    <scope>NUCLEOTIDE SEQUENCE</scope>
    <source>
        <strain evidence="2">Ka4C1</strain>
    </source>
</reference>
<protein>
    <submittedName>
        <fullName evidence="2">(pine wood nematode) hypothetical protein</fullName>
    </submittedName>
    <submittedName>
        <fullName evidence="6">DRIM domain-containing protein</fullName>
    </submittedName>
</protein>
<dbReference type="OrthoDB" id="360653at2759"/>
<dbReference type="Proteomes" id="UP000095284">
    <property type="component" value="Unplaced"/>
</dbReference>
<evidence type="ECO:0000313" key="5">
    <source>
        <dbReference type="Proteomes" id="UP000659654"/>
    </source>
</evidence>
<dbReference type="eggNOG" id="KOG1823">
    <property type="taxonomic scope" value="Eukaryota"/>
</dbReference>
<sequence length="1023" mass="118606">MVIRRKARTRLQAGEKEKKFKFLSFADHIAKISVDYASSSLALPNGLNERHTFFFETVTKWIDLDYGDDFKDFLAEINHEELATYSQILHHQDRIADAIQKHLRIRNSSALCAILEISIGFARDLREDFEKHFWNFFDTIVFLIECRIQNVEVIESCFRSLTVFFKLQWRKIVPTLRRTLARLFPLLSYKQEFVRRFIAEAASFLLRKSANVQKIVKFIIEKSANQEDEYIADGIVQLLFNSIKGTKGFFHSQASVLLNQFLDAIYSLDQDSKDFGVQVMEGVMVECVHHADKPNFKDISDTLLTRISKDAENSRSYLDNDLRLVRIILLEKNGYMFTDFERALKLLEGILDGSSASEIFYDVAGIVISTYYTNFKSKDSILRFFEKTVNMTTSDNINWLFSFYRRLVDLSVFDLWAMESVGKLGNELMKNDVTNLEKFLDFYVDIILHKNQISFNQNYTINKFFDPTGHKSFRNLLIKTLENKEISEEMSLKCIIAIPYVLVGNEYDDVAKLLLSPLKSTIKQAKDQCTLKAYLGLYVIRLLNIKEKFVSLNDILEYLKHARDDEVKLRIVDLVVHSFDTSELTVDSFNIALGSLEKTVGNPNSNIRHLALRILKFFSYSLEDITITNLFDSMIQVECQPLTFENHRERASFLSRVKTALLALNAKVDYKERLQQITIRFTIAQLFEKLTLYWPLVNDIAKTMGEVVSTDALWVAFSEFIEVSNKFIRGGENEKIIGMSTDLINKIMHSEGSRVDYWSFRLEVLKLLGRFMELAERKNRSLVPLLLDIYHNEFQSVTVTTKLWDDITIQKGKEIEVEQGEDDEIEIAAEESSIAKKLDRKLVTNTIRQILVIFAKFSNLKQVYKSAELYDVINDLLRSDHSDVQKYAVECLFSYKIKELDPYKENFENLVADKQFSDELVHFSVDEHSTVVVNEHRDTVLPILMRVLDGKMHSKAGRRGVSKRPAIFRFVAGCRPEELELFLKTVFWTINDLVDEGNLNKACDQLIKTYNPHKTVALQRISR</sequence>
<evidence type="ECO:0000259" key="1">
    <source>
        <dbReference type="Pfam" id="PF07539"/>
    </source>
</evidence>
<dbReference type="Proteomes" id="UP000659654">
    <property type="component" value="Unassembled WGS sequence"/>
</dbReference>
<organism evidence="4 6">
    <name type="scientific">Bursaphelenchus xylophilus</name>
    <name type="common">Pinewood nematode worm</name>
    <name type="synonym">Aphelenchoides xylophilus</name>
    <dbReference type="NCBI Taxonomy" id="6326"/>
    <lineage>
        <taxon>Eukaryota</taxon>
        <taxon>Metazoa</taxon>
        <taxon>Ecdysozoa</taxon>
        <taxon>Nematoda</taxon>
        <taxon>Chromadorea</taxon>
        <taxon>Rhabditida</taxon>
        <taxon>Tylenchina</taxon>
        <taxon>Tylenchomorpha</taxon>
        <taxon>Aphelenchoidea</taxon>
        <taxon>Aphelenchoididae</taxon>
        <taxon>Bursaphelenchus</taxon>
    </lineage>
</organism>
<dbReference type="InterPro" id="IPR052575">
    <property type="entry name" value="SSU_processome_comp_20"/>
</dbReference>
<name>A0A1I7RQ90_BURXY</name>
<dbReference type="GO" id="GO:0032040">
    <property type="term" value="C:small-subunit processome"/>
    <property type="evidence" value="ECO:0007669"/>
    <property type="project" value="TreeGrafter"/>
</dbReference>
<dbReference type="PANTHER" id="PTHR17695:SF11">
    <property type="entry name" value="SMALL SUBUNIT PROCESSOME COMPONENT 20 HOMOLOG"/>
    <property type="match status" value="1"/>
</dbReference>
<evidence type="ECO:0000313" key="2">
    <source>
        <dbReference type="EMBL" id="CAD5215453.1"/>
    </source>
</evidence>
<dbReference type="PANTHER" id="PTHR17695">
    <property type="entry name" value="SMALL SUBUNIT PROCESSOME COMPONENT 20 HOMOLOG"/>
    <property type="match status" value="1"/>
</dbReference>
<dbReference type="Pfam" id="PF07539">
    <property type="entry name" value="UTP20_N"/>
    <property type="match status" value="1"/>
</dbReference>
<dbReference type="EMBL" id="CAJFCV020000002">
    <property type="protein sequence ID" value="CAG9097330.1"/>
    <property type="molecule type" value="Genomic_DNA"/>
</dbReference>
<evidence type="ECO:0000313" key="4">
    <source>
        <dbReference type="Proteomes" id="UP000095284"/>
    </source>
</evidence>
<gene>
    <name evidence="2" type="ORF">BXYJ_LOCUS4037</name>
</gene>
<reference evidence="6" key="1">
    <citation type="submission" date="2016-11" db="UniProtKB">
        <authorList>
            <consortium name="WormBaseParasite"/>
        </authorList>
    </citation>
    <scope>IDENTIFICATION</scope>
</reference>
<dbReference type="WBParaSite" id="BXY_0288200.1">
    <property type="protein sequence ID" value="BXY_0288200.1"/>
    <property type="gene ID" value="BXY_0288200"/>
</dbReference>
<evidence type="ECO:0000313" key="3">
    <source>
        <dbReference type="EMBL" id="CAG9097330.1"/>
    </source>
</evidence>
<dbReference type="Proteomes" id="UP000582659">
    <property type="component" value="Unassembled WGS sequence"/>
</dbReference>
<dbReference type="SUPFAM" id="SSF48371">
    <property type="entry name" value="ARM repeat"/>
    <property type="match status" value="1"/>
</dbReference>
<dbReference type="EMBL" id="CAJFDI010000002">
    <property type="protein sequence ID" value="CAD5215453.1"/>
    <property type="molecule type" value="Genomic_DNA"/>
</dbReference>
<accession>A0A1I7RQ90</accession>
<dbReference type="InterPro" id="IPR016024">
    <property type="entry name" value="ARM-type_fold"/>
</dbReference>
<dbReference type="InterPro" id="IPR011430">
    <property type="entry name" value="UTP20_N"/>
</dbReference>